<reference evidence="1 2" key="1">
    <citation type="submission" date="2020-04" db="EMBL/GenBank/DDBJ databases">
        <title>Perkinsus olseni comparative genomics.</title>
        <authorList>
            <person name="Bogema D.R."/>
        </authorList>
    </citation>
    <scope>NUCLEOTIDE SEQUENCE [LARGE SCALE GENOMIC DNA]</scope>
    <source>
        <strain evidence="1">ATCC PRA-205</strain>
    </source>
</reference>
<dbReference type="AlphaFoldDB" id="A0A7J6TC66"/>
<sequence length="109" mass="12115">LAVLAFTYTIPQAYDPSVGGQAFVKAFHDVPVTLMIASEGRMGGLVKRFGGTDESELMYFRQSQRNPIAVPQLQEADLQFNFEDLEGCRRSIDTLKRAMGNKLDKCLPS</sequence>
<evidence type="ECO:0000313" key="2">
    <source>
        <dbReference type="Proteomes" id="UP000574390"/>
    </source>
</evidence>
<name>A0A7J6TC66_PEROL</name>
<comment type="caution">
    <text evidence="1">The sequence shown here is derived from an EMBL/GenBank/DDBJ whole genome shotgun (WGS) entry which is preliminary data.</text>
</comment>
<protein>
    <submittedName>
        <fullName evidence="1">Uncharacterized protein</fullName>
    </submittedName>
</protein>
<feature type="non-terminal residue" evidence="1">
    <location>
        <position position="1"/>
    </location>
</feature>
<accession>A0A7J6TC66</accession>
<dbReference type="EMBL" id="JABANM010008382">
    <property type="protein sequence ID" value="KAF4742705.1"/>
    <property type="molecule type" value="Genomic_DNA"/>
</dbReference>
<proteinExistence type="predicted"/>
<feature type="non-terminal residue" evidence="1">
    <location>
        <position position="109"/>
    </location>
</feature>
<evidence type="ECO:0000313" key="1">
    <source>
        <dbReference type="EMBL" id="KAF4742705.1"/>
    </source>
</evidence>
<dbReference type="Proteomes" id="UP000574390">
    <property type="component" value="Unassembled WGS sequence"/>
</dbReference>
<organism evidence="1 2">
    <name type="scientific">Perkinsus olseni</name>
    <name type="common">Perkinsus atlanticus</name>
    <dbReference type="NCBI Taxonomy" id="32597"/>
    <lineage>
        <taxon>Eukaryota</taxon>
        <taxon>Sar</taxon>
        <taxon>Alveolata</taxon>
        <taxon>Perkinsozoa</taxon>
        <taxon>Perkinsea</taxon>
        <taxon>Perkinsida</taxon>
        <taxon>Perkinsidae</taxon>
        <taxon>Perkinsus</taxon>
    </lineage>
</organism>
<gene>
    <name evidence="1" type="ORF">FOZ62_014598</name>
</gene>